<sequence length="128" mass="14712">MNTVYTKTCFAITLILVSFSFQSCLVNRCKRPQITGYVYDAETKQPIENCKVGETLSNQNGYFSLNEKRYHQFTFFAFEAPTLSVNEPVNKEGYESQHIQFMQPFGGGMKKGALHKMDTLYLKKTLIK</sequence>
<evidence type="ECO:0008006" key="4">
    <source>
        <dbReference type="Google" id="ProtNLM"/>
    </source>
</evidence>
<dbReference type="OrthoDB" id="706421at2"/>
<gene>
    <name evidence="2" type="ORF">HYN56_17505</name>
</gene>
<evidence type="ECO:0000256" key="1">
    <source>
        <dbReference type="SAM" id="SignalP"/>
    </source>
</evidence>
<protein>
    <recommendedName>
        <fullName evidence="4">Carboxypeptidase regulatory-like domain-containing protein</fullName>
    </recommendedName>
</protein>
<proteinExistence type="predicted"/>
<keyword evidence="3" id="KW-1185">Reference proteome</keyword>
<evidence type="ECO:0000313" key="2">
    <source>
        <dbReference type="EMBL" id="AWK05923.1"/>
    </source>
</evidence>
<reference evidence="2 3" key="1">
    <citation type="submission" date="2018-05" db="EMBL/GenBank/DDBJ databases">
        <title>Genome sequencing of Flavobacterium sp. HYN0056.</title>
        <authorList>
            <person name="Yi H."/>
            <person name="Baek C."/>
        </authorList>
    </citation>
    <scope>NUCLEOTIDE SEQUENCE [LARGE SCALE GENOMIC DNA]</scope>
    <source>
        <strain evidence="2 3">HYN0056</strain>
    </source>
</reference>
<dbReference type="PROSITE" id="PS51257">
    <property type="entry name" value="PROKAR_LIPOPROTEIN"/>
    <property type="match status" value="1"/>
</dbReference>
<evidence type="ECO:0000313" key="3">
    <source>
        <dbReference type="Proteomes" id="UP000245250"/>
    </source>
</evidence>
<dbReference type="AlphaFoldDB" id="A0A2S1YPF5"/>
<dbReference type="KEGG" id="fcr:HYN56_17505"/>
<dbReference type="Proteomes" id="UP000245250">
    <property type="component" value="Chromosome"/>
</dbReference>
<dbReference type="RefSeq" id="WP_109193353.1">
    <property type="nucleotide sequence ID" value="NZ_CP029255.1"/>
</dbReference>
<keyword evidence="1" id="KW-0732">Signal</keyword>
<accession>A0A2S1YPF5</accession>
<dbReference type="EMBL" id="CP029255">
    <property type="protein sequence ID" value="AWK05923.1"/>
    <property type="molecule type" value="Genomic_DNA"/>
</dbReference>
<name>A0A2S1YPF5_9FLAO</name>
<feature type="chain" id="PRO_5015496374" description="Carboxypeptidase regulatory-like domain-containing protein" evidence="1">
    <location>
        <begin position="24"/>
        <end position="128"/>
    </location>
</feature>
<organism evidence="2 3">
    <name type="scientific">Flavobacterium crocinum</name>
    <dbReference type="NCBI Taxonomy" id="2183896"/>
    <lineage>
        <taxon>Bacteria</taxon>
        <taxon>Pseudomonadati</taxon>
        <taxon>Bacteroidota</taxon>
        <taxon>Flavobacteriia</taxon>
        <taxon>Flavobacteriales</taxon>
        <taxon>Flavobacteriaceae</taxon>
        <taxon>Flavobacterium</taxon>
    </lineage>
</organism>
<feature type="signal peptide" evidence="1">
    <location>
        <begin position="1"/>
        <end position="23"/>
    </location>
</feature>